<reference evidence="1" key="2">
    <citation type="journal article" date="2015" name="Fish Shellfish Immunol.">
        <title>Early steps in the European eel (Anguilla anguilla)-Vibrio vulnificus interaction in the gills: Role of the RtxA13 toxin.</title>
        <authorList>
            <person name="Callol A."/>
            <person name="Pajuelo D."/>
            <person name="Ebbesson L."/>
            <person name="Teles M."/>
            <person name="MacKenzie S."/>
            <person name="Amaro C."/>
        </authorList>
    </citation>
    <scope>NUCLEOTIDE SEQUENCE</scope>
</reference>
<sequence length="20" mass="2581">MELLKQDNIKPFVYMLRWKQ</sequence>
<dbReference type="EMBL" id="GBXM01036466">
    <property type="protein sequence ID" value="JAH72111.1"/>
    <property type="molecule type" value="Transcribed_RNA"/>
</dbReference>
<reference evidence="1" key="1">
    <citation type="submission" date="2014-11" db="EMBL/GenBank/DDBJ databases">
        <authorList>
            <person name="Amaro Gonzalez C."/>
        </authorList>
    </citation>
    <scope>NUCLEOTIDE SEQUENCE</scope>
</reference>
<evidence type="ECO:0000313" key="1">
    <source>
        <dbReference type="EMBL" id="JAH72111.1"/>
    </source>
</evidence>
<proteinExistence type="predicted"/>
<dbReference type="AlphaFoldDB" id="A0A0E9V288"/>
<protein>
    <submittedName>
        <fullName evidence="1">Uncharacterized protein</fullName>
    </submittedName>
</protein>
<accession>A0A0E9V288</accession>
<name>A0A0E9V288_ANGAN</name>
<organism evidence="1">
    <name type="scientific">Anguilla anguilla</name>
    <name type="common">European freshwater eel</name>
    <name type="synonym">Muraena anguilla</name>
    <dbReference type="NCBI Taxonomy" id="7936"/>
    <lineage>
        <taxon>Eukaryota</taxon>
        <taxon>Metazoa</taxon>
        <taxon>Chordata</taxon>
        <taxon>Craniata</taxon>
        <taxon>Vertebrata</taxon>
        <taxon>Euteleostomi</taxon>
        <taxon>Actinopterygii</taxon>
        <taxon>Neopterygii</taxon>
        <taxon>Teleostei</taxon>
        <taxon>Anguilliformes</taxon>
        <taxon>Anguillidae</taxon>
        <taxon>Anguilla</taxon>
    </lineage>
</organism>